<name>A0A645F406_9ZZZZ</name>
<dbReference type="EMBL" id="VSSQ01054990">
    <property type="protein sequence ID" value="MPN08897.1"/>
    <property type="molecule type" value="Genomic_DNA"/>
</dbReference>
<evidence type="ECO:0000313" key="1">
    <source>
        <dbReference type="EMBL" id="MPN08897.1"/>
    </source>
</evidence>
<dbReference type="PANTHER" id="PTHR46111">
    <property type="entry name" value="RIBOSOMAL RNA SMALL SUBUNIT METHYLTRANSFERASE I"/>
    <property type="match status" value="1"/>
</dbReference>
<dbReference type="Gene3D" id="3.30.950.10">
    <property type="entry name" value="Methyltransferase, Cobalt-precorrin-4 Transmethylase, Domain 2"/>
    <property type="match status" value="1"/>
</dbReference>
<dbReference type="InterPro" id="IPR035996">
    <property type="entry name" value="4pyrrol_Methylase_sf"/>
</dbReference>
<keyword evidence="1" id="KW-0489">Methyltransferase</keyword>
<dbReference type="GO" id="GO:0032259">
    <property type="term" value="P:methylation"/>
    <property type="evidence" value="ECO:0007669"/>
    <property type="project" value="UniProtKB-KW"/>
</dbReference>
<dbReference type="Gene3D" id="3.40.1010.10">
    <property type="entry name" value="Cobalt-precorrin-4 Transmethylase, Domain 1"/>
    <property type="match status" value="1"/>
</dbReference>
<reference evidence="1" key="1">
    <citation type="submission" date="2019-08" db="EMBL/GenBank/DDBJ databases">
        <authorList>
            <person name="Kucharzyk K."/>
            <person name="Murdoch R.W."/>
            <person name="Higgins S."/>
            <person name="Loffler F."/>
        </authorList>
    </citation>
    <scope>NUCLEOTIDE SEQUENCE</scope>
</reference>
<proteinExistence type="predicted"/>
<dbReference type="AlphaFoldDB" id="A0A645F406"/>
<dbReference type="CDD" id="cd11649">
    <property type="entry name" value="RsmI_like"/>
    <property type="match status" value="1"/>
</dbReference>
<gene>
    <name evidence="1" type="primary">rsmI_54</name>
    <name evidence="1" type="ORF">SDC9_156185</name>
</gene>
<organism evidence="1">
    <name type="scientific">bioreactor metagenome</name>
    <dbReference type="NCBI Taxonomy" id="1076179"/>
    <lineage>
        <taxon>unclassified sequences</taxon>
        <taxon>metagenomes</taxon>
        <taxon>ecological metagenomes</taxon>
    </lineage>
</organism>
<protein>
    <submittedName>
        <fullName evidence="1">Ribosomal RNA small subunit methyltransferase I</fullName>
        <ecNumber evidence="1">2.1.1.198</ecNumber>
    </submittedName>
</protein>
<keyword evidence="1" id="KW-0808">Transferase</keyword>
<comment type="caution">
    <text evidence="1">The sequence shown here is derived from an EMBL/GenBank/DDBJ whole genome shotgun (WGS) entry which is preliminary data.</text>
</comment>
<dbReference type="SUPFAM" id="SSF53790">
    <property type="entry name" value="Tetrapyrrole methylase"/>
    <property type="match status" value="1"/>
</dbReference>
<sequence length="237" mass="26616">MNDPVLYLIPVTLGDTPVERVLPAFNTTVISALKYFIVENVRSARRFLKKCNPEIEIDAITFYELNQHTDTKEIASYLIPMKTGESIGIISEAGCPAVADPGADVVAIAQREGYRVMPLVGPSSILMAVMASGFNGQSFAFQGYLPIEANERAKRLKQLEARAYNEDQTQLFIETPYRNQKLAEEILLQCKPQTRLCIAMNISCDDEYIVTRSVKAWKGKLPDMHKKPTVFLIYKGY</sequence>
<dbReference type="InterPro" id="IPR014776">
    <property type="entry name" value="4pyrrole_Mease_sub2"/>
</dbReference>
<dbReference type="InterPro" id="IPR014777">
    <property type="entry name" value="4pyrrole_Mease_sub1"/>
</dbReference>
<dbReference type="GO" id="GO:0008168">
    <property type="term" value="F:methyltransferase activity"/>
    <property type="evidence" value="ECO:0007669"/>
    <property type="project" value="UniProtKB-KW"/>
</dbReference>
<dbReference type="PIRSF" id="PIRSF005917">
    <property type="entry name" value="MTase_YraL"/>
    <property type="match status" value="1"/>
</dbReference>
<dbReference type="InterPro" id="IPR008189">
    <property type="entry name" value="rRNA_ssu_MeTfrase_I"/>
</dbReference>
<dbReference type="PANTHER" id="PTHR46111:SF2">
    <property type="entry name" value="SAM-DEPENDENT METHYLTRANSFERASE"/>
    <property type="match status" value="1"/>
</dbReference>
<accession>A0A645F406</accession>
<dbReference type="EC" id="2.1.1.198" evidence="1"/>